<dbReference type="RefSeq" id="WP_073375611.1">
    <property type="nucleotide sequence ID" value="NZ_FQZK01000002.1"/>
</dbReference>
<keyword evidence="1" id="KW-0732">Signal</keyword>
<dbReference type="Gene3D" id="3.40.190.10">
    <property type="entry name" value="Periplasmic binding protein-like II"/>
    <property type="match status" value="1"/>
</dbReference>
<dbReference type="GO" id="GO:1904680">
    <property type="term" value="F:peptide transmembrane transporter activity"/>
    <property type="evidence" value="ECO:0007669"/>
    <property type="project" value="TreeGrafter"/>
</dbReference>
<dbReference type="STRING" id="758803.SAMN05421803_10272"/>
<dbReference type="OrthoDB" id="7888869at2"/>
<organism evidence="3 4">
    <name type="scientific">Nocardiopsis flavescens</name>
    <dbReference type="NCBI Taxonomy" id="758803"/>
    <lineage>
        <taxon>Bacteria</taxon>
        <taxon>Bacillati</taxon>
        <taxon>Actinomycetota</taxon>
        <taxon>Actinomycetes</taxon>
        <taxon>Streptosporangiales</taxon>
        <taxon>Nocardiopsidaceae</taxon>
        <taxon>Nocardiopsis</taxon>
    </lineage>
</organism>
<gene>
    <name evidence="3" type="ORF">SAMN05421803_10272</name>
</gene>
<sequence length="569" mass="63333">MRIGKARYLAPVAALVVAASACSNDEQSPDEASEEVASLEATDLNPAAREDLQEGGQFIWALSEYEDQYNMVHIQGNKGDVRRVMAALMPSITRFQPDGTYEPREEFVLDYGVSDDGLTVDFTLNPEATWSTGEPVTWEDYAAMVDVIKGETDGEFEIRGDDGYKYIEEVVEGEDEFSFSLEFSQPYADWPALFDIVYPKEYMEDEELFADGYTEGEEFVTAGPFADPQFDEVTQRITVTRNEDWWGDLALLDEIIFVNVAIDGQATAFNNGEIDGFYLGYDAAGYQLLEGKEGSYFTRAVNNGHRFVSVNAGSEILQDKNVRHALSMGINRDTLAEVALSPVDWPITGDVNRLLRSSQHGYQDNSGDIGDYNPERAGELLDEAGWTLEEGADFRTNADGDTLTLSYVASDDMQLAKDEADITREMLAEIGIEVDVQHVPGNALFSDYIVPGNYELAAFVLTGSNPYPTDSAGNYGGPYNDEGTDWGNNTSFHSTEEINDLFEELSQETDPDRYAEIANQIDAALWEEVLTIPMFERPGQYVLKDNLHNWGEYGLTGDYVYENIGWAAE</sequence>
<dbReference type="InterPro" id="IPR039424">
    <property type="entry name" value="SBP_5"/>
</dbReference>
<dbReference type="GO" id="GO:0043190">
    <property type="term" value="C:ATP-binding cassette (ABC) transporter complex"/>
    <property type="evidence" value="ECO:0007669"/>
    <property type="project" value="InterPro"/>
</dbReference>
<dbReference type="PANTHER" id="PTHR30290:SF65">
    <property type="entry name" value="MONOACYL PHOSPHATIDYLINOSITOL TETRAMANNOSIDE-BINDING PROTEIN LPQW-RELATED"/>
    <property type="match status" value="1"/>
</dbReference>
<dbReference type="Proteomes" id="UP000184452">
    <property type="component" value="Unassembled WGS sequence"/>
</dbReference>
<dbReference type="EMBL" id="FQZK01000002">
    <property type="protein sequence ID" value="SHI78291.1"/>
    <property type="molecule type" value="Genomic_DNA"/>
</dbReference>
<dbReference type="AlphaFoldDB" id="A0A1M6DYM0"/>
<reference evidence="3 4" key="1">
    <citation type="submission" date="2016-11" db="EMBL/GenBank/DDBJ databases">
        <authorList>
            <person name="Jaros S."/>
            <person name="Januszkiewicz K."/>
            <person name="Wedrychowicz H."/>
        </authorList>
    </citation>
    <scope>NUCLEOTIDE SEQUENCE [LARGE SCALE GENOMIC DNA]</scope>
    <source>
        <strain evidence="3 4">CGMCC 4.5723</strain>
    </source>
</reference>
<protein>
    <submittedName>
        <fullName evidence="3">Peptide/nickel transport system substrate-binding protein</fullName>
    </submittedName>
</protein>
<dbReference type="CDD" id="cd08501">
    <property type="entry name" value="PBP2_Lpqw"/>
    <property type="match status" value="1"/>
</dbReference>
<dbReference type="GO" id="GO:0042597">
    <property type="term" value="C:periplasmic space"/>
    <property type="evidence" value="ECO:0007669"/>
    <property type="project" value="UniProtKB-ARBA"/>
</dbReference>
<name>A0A1M6DYM0_9ACTN</name>
<evidence type="ECO:0000259" key="2">
    <source>
        <dbReference type="Pfam" id="PF00496"/>
    </source>
</evidence>
<feature type="chain" id="PRO_5038993204" evidence="1">
    <location>
        <begin position="24"/>
        <end position="569"/>
    </location>
</feature>
<dbReference type="InterPro" id="IPR030678">
    <property type="entry name" value="Peptide/Ni-bd"/>
</dbReference>
<keyword evidence="4" id="KW-1185">Reference proteome</keyword>
<dbReference type="Gene3D" id="3.10.105.10">
    <property type="entry name" value="Dipeptide-binding Protein, Domain 3"/>
    <property type="match status" value="1"/>
</dbReference>
<dbReference type="PROSITE" id="PS51257">
    <property type="entry name" value="PROKAR_LIPOPROTEIN"/>
    <property type="match status" value="1"/>
</dbReference>
<evidence type="ECO:0000256" key="1">
    <source>
        <dbReference type="SAM" id="SignalP"/>
    </source>
</evidence>
<dbReference type="PIRSF" id="PIRSF002741">
    <property type="entry name" value="MppA"/>
    <property type="match status" value="1"/>
</dbReference>
<evidence type="ECO:0000313" key="3">
    <source>
        <dbReference type="EMBL" id="SHI78291.1"/>
    </source>
</evidence>
<dbReference type="PANTHER" id="PTHR30290">
    <property type="entry name" value="PERIPLASMIC BINDING COMPONENT OF ABC TRANSPORTER"/>
    <property type="match status" value="1"/>
</dbReference>
<proteinExistence type="predicted"/>
<dbReference type="InterPro" id="IPR000914">
    <property type="entry name" value="SBP_5_dom"/>
</dbReference>
<feature type="domain" description="Solute-binding protein family 5" evidence="2">
    <location>
        <begin position="111"/>
        <end position="480"/>
    </location>
</feature>
<dbReference type="Pfam" id="PF00496">
    <property type="entry name" value="SBP_bac_5"/>
    <property type="match status" value="1"/>
</dbReference>
<evidence type="ECO:0000313" key="4">
    <source>
        <dbReference type="Proteomes" id="UP000184452"/>
    </source>
</evidence>
<dbReference type="SUPFAM" id="SSF53850">
    <property type="entry name" value="Periplasmic binding protein-like II"/>
    <property type="match status" value="1"/>
</dbReference>
<accession>A0A1M6DYM0</accession>
<feature type="signal peptide" evidence="1">
    <location>
        <begin position="1"/>
        <end position="23"/>
    </location>
</feature>
<dbReference type="GO" id="GO:0015833">
    <property type="term" value="P:peptide transport"/>
    <property type="evidence" value="ECO:0007669"/>
    <property type="project" value="TreeGrafter"/>
</dbReference>